<feature type="transmembrane region" description="Helical" evidence="1">
    <location>
        <begin position="70"/>
        <end position="91"/>
    </location>
</feature>
<name>A0AAD8E9R3_DIPPU</name>
<sequence length="148" mass="17125">SESNMLWHIVSLLICDVHLNMWNFPTSLLLKSYFPPYDFTFPNINNGTKKTWRTSNLTLLWPKVPNKIRIGYSIHLQLLVSLIVLVPYNRIGGKSTDGQRGMAFGFRKTTGMSHSLLPILSSFLVFLSFRRVGFDSRREIRNTVINRH</sequence>
<keyword evidence="1" id="KW-1133">Transmembrane helix</keyword>
<evidence type="ECO:0000256" key="1">
    <source>
        <dbReference type="SAM" id="Phobius"/>
    </source>
</evidence>
<dbReference type="EMBL" id="JASPKZ010007836">
    <property type="protein sequence ID" value="KAJ9581892.1"/>
    <property type="molecule type" value="Genomic_DNA"/>
</dbReference>
<feature type="non-terminal residue" evidence="2">
    <location>
        <position position="1"/>
    </location>
</feature>
<feature type="non-terminal residue" evidence="2">
    <location>
        <position position="148"/>
    </location>
</feature>
<dbReference type="Proteomes" id="UP001233999">
    <property type="component" value="Unassembled WGS sequence"/>
</dbReference>
<keyword evidence="3" id="KW-1185">Reference proteome</keyword>
<accession>A0AAD8E9R3</accession>
<proteinExistence type="predicted"/>
<protein>
    <submittedName>
        <fullName evidence="2">Uncharacterized protein</fullName>
    </submittedName>
</protein>
<evidence type="ECO:0000313" key="2">
    <source>
        <dbReference type="EMBL" id="KAJ9581892.1"/>
    </source>
</evidence>
<feature type="transmembrane region" description="Helical" evidence="1">
    <location>
        <begin position="111"/>
        <end position="129"/>
    </location>
</feature>
<comment type="caution">
    <text evidence="2">The sequence shown here is derived from an EMBL/GenBank/DDBJ whole genome shotgun (WGS) entry which is preliminary data.</text>
</comment>
<reference evidence="2" key="1">
    <citation type="journal article" date="2023" name="IScience">
        <title>Live-bearing cockroach genome reveals convergent evolutionary mechanisms linked to viviparity in insects and beyond.</title>
        <authorList>
            <person name="Fouks B."/>
            <person name="Harrison M.C."/>
            <person name="Mikhailova A.A."/>
            <person name="Marchal E."/>
            <person name="English S."/>
            <person name="Carruthers M."/>
            <person name="Jennings E.C."/>
            <person name="Chiamaka E.L."/>
            <person name="Frigard R.A."/>
            <person name="Pippel M."/>
            <person name="Attardo G.M."/>
            <person name="Benoit J.B."/>
            <person name="Bornberg-Bauer E."/>
            <person name="Tobe S.S."/>
        </authorList>
    </citation>
    <scope>NUCLEOTIDE SEQUENCE</scope>
    <source>
        <strain evidence="2">Stay&amp;Tobe</strain>
    </source>
</reference>
<gene>
    <name evidence="2" type="ORF">L9F63_003751</name>
</gene>
<reference evidence="2" key="2">
    <citation type="submission" date="2023-05" db="EMBL/GenBank/DDBJ databases">
        <authorList>
            <person name="Fouks B."/>
        </authorList>
    </citation>
    <scope>NUCLEOTIDE SEQUENCE</scope>
    <source>
        <strain evidence="2">Stay&amp;Tobe</strain>
        <tissue evidence="2">Testes</tissue>
    </source>
</reference>
<keyword evidence="1" id="KW-0472">Membrane</keyword>
<organism evidence="2 3">
    <name type="scientific">Diploptera punctata</name>
    <name type="common">Pacific beetle cockroach</name>
    <dbReference type="NCBI Taxonomy" id="6984"/>
    <lineage>
        <taxon>Eukaryota</taxon>
        <taxon>Metazoa</taxon>
        <taxon>Ecdysozoa</taxon>
        <taxon>Arthropoda</taxon>
        <taxon>Hexapoda</taxon>
        <taxon>Insecta</taxon>
        <taxon>Pterygota</taxon>
        <taxon>Neoptera</taxon>
        <taxon>Polyneoptera</taxon>
        <taxon>Dictyoptera</taxon>
        <taxon>Blattodea</taxon>
        <taxon>Blaberoidea</taxon>
        <taxon>Blaberidae</taxon>
        <taxon>Diplopterinae</taxon>
        <taxon>Diploptera</taxon>
    </lineage>
</organism>
<keyword evidence="1" id="KW-0812">Transmembrane</keyword>
<dbReference type="AlphaFoldDB" id="A0AAD8E9R3"/>
<evidence type="ECO:0000313" key="3">
    <source>
        <dbReference type="Proteomes" id="UP001233999"/>
    </source>
</evidence>